<organism evidence="2">
    <name type="scientific">Cucumis melo</name>
    <name type="common">Muskmelon</name>
    <dbReference type="NCBI Taxonomy" id="3656"/>
    <lineage>
        <taxon>Eukaryota</taxon>
        <taxon>Viridiplantae</taxon>
        <taxon>Streptophyta</taxon>
        <taxon>Embryophyta</taxon>
        <taxon>Tracheophyta</taxon>
        <taxon>Spermatophyta</taxon>
        <taxon>Magnoliopsida</taxon>
        <taxon>eudicotyledons</taxon>
        <taxon>Gunneridae</taxon>
        <taxon>Pentapetalae</taxon>
        <taxon>rosids</taxon>
        <taxon>fabids</taxon>
        <taxon>Cucurbitales</taxon>
        <taxon>Cucurbitaceae</taxon>
        <taxon>Benincaseae</taxon>
        <taxon>Cucumis</taxon>
    </lineage>
</organism>
<feature type="compositionally biased region" description="Basic and acidic residues" evidence="1">
    <location>
        <begin position="16"/>
        <end position="26"/>
    </location>
</feature>
<dbReference type="EnsemblPlants" id="MELO3C001567.2.1">
    <property type="protein sequence ID" value="MELO3C001567.2.1"/>
    <property type="gene ID" value="MELO3C001567.2"/>
</dbReference>
<name>A0A9I9CD26_CUCME</name>
<accession>A0A9I9CD26</accession>
<evidence type="ECO:0000256" key="1">
    <source>
        <dbReference type="SAM" id="MobiDB-lite"/>
    </source>
</evidence>
<proteinExistence type="predicted"/>
<dbReference type="AlphaFoldDB" id="A0A9I9CD26"/>
<protein>
    <submittedName>
        <fullName evidence="2">Uncharacterized protein</fullName>
    </submittedName>
</protein>
<feature type="region of interest" description="Disordered" evidence="1">
    <location>
        <begin position="1"/>
        <end position="32"/>
    </location>
</feature>
<sequence length="44" mass="4919">MVAAANVRRGYAPTEMEMKRRTETKAKGNGWGSVLAVPRRRGEE</sequence>
<dbReference type="Gramene" id="MELO3C001567.2.1">
    <property type="protein sequence ID" value="MELO3C001567.2.1"/>
    <property type="gene ID" value="MELO3C001567.2"/>
</dbReference>
<evidence type="ECO:0000313" key="2">
    <source>
        <dbReference type="EnsemblPlants" id="MELO3C001567.2.1"/>
    </source>
</evidence>
<reference evidence="2" key="1">
    <citation type="submission" date="2023-03" db="UniProtKB">
        <authorList>
            <consortium name="EnsemblPlants"/>
        </authorList>
    </citation>
    <scope>IDENTIFICATION</scope>
</reference>